<name>A0A3D9C8M1_9FLAO</name>
<keyword evidence="2" id="KW-0255">Endonuclease</keyword>
<dbReference type="GO" id="GO:0004519">
    <property type="term" value="F:endonuclease activity"/>
    <property type="evidence" value="ECO:0007669"/>
    <property type="project" value="UniProtKB-KW"/>
</dbReference>
<keyword evidence="7" id="KW-1185">Reference proteome</keyword>
<feature type="signal peptide" evidence="4">
    <location>
        <begin position="1"/>
        <end position="17"/>
    </location>
</feature>
<dbReference type="GO" id="GO:0016787">
    <property type="term" value="F:hydrolase activity"/>
    <property type="evidence" value="ECO:0007669"/>
    <property type="project" value="UniProtKB-KW"/>
</dbReference>
<gene>
    <name evidence="6" type="ORF">DRF65_10875</name>
</gene>
<dbReference type="PROSITE" id="PS50830">
    <property type="entry name" value="TNASE_3"/>
    <property type="match status" value="1"/>
</dbReference>
<dbReference type="AlphaFoldDB" id="A0A3D9C8M1"/>
<evidence type="ECO:0000313" key="7">
    <source>
        <dbReference type="Proteomes" id="UP000256686"/>
    </source>
</evidence>
<dbReference type="Pfam" id="PF00565">
    <property type="entry name" value="SNase"/>
    <property type="match status" value="1"/>
</dbReference>
<dbReference type="InterPro" id="IPR035437">
    <property type="entry name" value="SNase_OB-fold_sf"/>
</dbReference>
<feature type="domain" description="TNase-like" evidence="5">
    <location>
        <begin position="17"/>
        <end position="139"/>
    </location>
</feature>
<dbReference type="PROSITE" id="PS01123">
    <property type="entry name" value="TNASE_1"/>
    <property type="match status" value="1"/>
</dbReference>
<dbReference type="EMBL" id="QNVT01000009">
    <property type="protein sequence ID" value="REC62213.1"/>
    <property type="molecule type" value="Genomic_DNA"/>
</dbReference>
<dbReference type="InterPro" id="IPR016071">
    <property type="entry name" value="Staphylococal_nuclease_OB-fold"/>
</dbReference>
<protein>
    <submittedName>
        <fullName evidence="6">Nuclease</fullName>
    </submittedName>
</protein>
<reference evidence="7" key="1">
    <citation type="submission" date="2018-06" db="EMBL/GenBank/DDBJ databases">
        <authorList>
            <person name="Lum Nde A."/>
            <person name="Hugo C."/>
        </authorList>
    </citation>
    <scope>NUCLEOTIDE SEQUENCE [LARGE SCALE GENOMIC DNA]</scope>
    <source>
        <strain evidence="7">1_F178</strain>
    </source>
</reference>
<evidence type="ECO:0000256" key="3">
    <source>
        <dbReference type="ARBA" id="ARBA00022801"/>
    </source>
</evidence>
<organism evidence="6 7">
    <name type="scientific">Chryseobacterium pennae</name>
    <dbReference type="NCBI Taxonomy" id="2258962"/>
    <lineage>
        <taxon>Bacteria</taxon>
        <taxon>Pseudomonadati</taxon>
        <taxon>Bacteroidota</taxon>
        <taxon>Flavobacteriia</taxon>
        <taxon>Flavobacteriales</taxon>
        <taxon>Weeksellaceae</taxon>
        <taxon>Chryseobacterium group</taxon>
        <taxon>Chryseobacterium</taxon>
    </lineage>
</organism>
<dbReference type="SUPFAM" id="SSF50199">
    <property type="entry name" value="Staphylococcal nuclease"/>
    <property type="match status" value="1"/>
</dbReference>
<proteinExistence type="predicted"/>
<feature type="chain" id="PRO_5017592520" evidence="4">
    <location>
        <begin position="18"/>
        <end position="174"/>
    </location>
</feature>
<comment type="caution">
    <text evidence="6">The sequence shown here is derived from an EMBL/GenBank/DDBJ whole genome shotgun (WGS) entry which is preliminary data.</text>
</comment>
<dbReference type="PANTHER" id="PTHR12302">
    <property type="entry name" value="EBNA2 BINDING PROTEIN P100"/>
    <property type="match status" value="1"/>
</dbReference>
<accession>A0A3D9C8M1</accession>
<dbReference type="SMART" id="SM00318">
    <property type="entry name" value="SNc"/>
    <property type="match status" value="1"/>
</dbReference>
<evidence type="ECO:0000259" key="5">
    <source>
        <dbReference type="PROSITE" id="PS50830"/>
    </source>
</evidence>
<evidence type="ECO:0000313" key="6">
    <source>
        <dbReference type="EMBL" id="REC62213.1"/>
    </source>
</evidence>
<dbReference type="PANTHER" id="PTHR12302:SF3">
    <property type="entry name" value="SERINE_THREONINE-PROTEIN KINASE 31"/>
    <property type="match status" value="1"/>
</dbReference>
<dbReference type="Proteomes" id="UP000256686">
    <property type="component" value="Unassembled WGS sequence"/>
</dbReference>
<sequence length="174" mass="20108">MKRLMLMSLLFPAILFSQTSGKVIKISDGDTITVLLKGNKQKKLRLADVDCPENGQAFGKNAKQFTSSQVFGKTIKFTETSTDRYGRSIAKVYYDQDKYLSKELIKAGMGWWYFSYSKDDSLGRLQEKAQQKKMGLWQDVHAIAPWEYRKTKREQSKKKKMEASKIQVKMKKDV</sequence>
<keyword evidence="4" id="KW-0732">Signal</keyword>
<dbReference type="InterPro" id="IPR002071">
    <property type="entry name" value="Thermonucl_AS"/>
</dbReference>
<evidence type="ECO:0000256" key="2">
    <source>
        <dbReference type="ARBA" id="ARBA00022759"/>
    </source>
</evidence>
<evidence type="ECO:0000256" key="4">
    <source>
        <dbReference type="SAM" id="SignalP"/>
    </source>
</evidence>
<evidence type="ECO:0000256" key="1">
    <source>
        <dbReference type="ARBA" id="ARBA00022722"/>
    </source>
</evidence>
<dbReference type="GO" id="GO:0003676">
    <property type="term" value="F:nucleic acid binding"/>
    <property type="evidence" value="ECO:0007669"/>
    <property type="project" value="InterPro"/>
</dbReference>
<dbReference type="RefSeq" id="WP_115970785.1">
    <property type="nucleotide sequence ID" value="NZ_QNVT01000009.1"/>
</dbReference>
<keyword evidence="3" id="KW-0378">Hydrolase</keyword>
<dbReference type="Gene3D" id="2.40.50.90">
    <property type="match status" value="1"/>
</dbReference>
<keyword evidence="1" id="KW-0540">Nuclease</keyword>